<evidence type="ECO:0000256" key="1">
    <source>
        <dbReference type="ARBA" id="ARBA00022801"/>
    </source>
</evidence>
<dbReference type="InterPro" id="IPR050300">
    <property type="entry name" value="GDXG_lipolytic_enzyme"/>
</dbReference>
<feature type="domain" description="Alpha/beta hydrolase fold-3" evidence="2">
    <location>
        <begin position="42"/>
        <end position="161"/>
    </location>
</feature>
<accession>A0A317XEC0</accession>
<dbReference type="GO" id="GO:0016787">
    <property type="term" value="F:hydrolase activity"/>
    <property type="evidence" value="ECO:0007669"/>
    <property type="project" value="UniProtKB-KW"/>
</dbReference>
<dbReference type="InParanoid" id="A0A317XEC0"/>
<sequence>MSTPEPVTFVYKTFTNVDGEETSIPVDVYLPATEGSEPITPVIWVHTGGFLQGTRKFVPPHFLRALERHKLALIAPDFRLCPQVTIREVLVDVVDCVRWTLDETVRASSGLKSTQLSTSRYVLGGSSAGGWPALLLGLGLHDLAITLPQPPIAVFSIYAITTVTRDLAPFFYETQKPLAWAVDGKPIKREPLEEEGHMQKCLDDKHNLIKASSPSSVKIRTEAPPASNPVRAALYNFARQEACFPDLILADPAEAPSVCTPTLIRTKMRVRTSTSHVSVLICYGDSDPKVPHSQSVHVVEALKSVGYTGDDLLVLEEKGADHLFDMEPTSEIEGMWEWVASKI</sequence>
<evidence type="ECO:0000259" key="2">
    <source>
        <dbReference type="Pfam" id="PF07859"/>
    </source>
</evidence>
<dbReference type="Proteomes" id="UP000246740">
    <property type="component" value="Unassembled WGS sequence"/>
</dbReference>
<keyword evidence="1 3" id="KW-0378">Hydrolase</keyword>
<organism evidence="3 4">
    <name type="scientific">Testicularia cyperi</name>
    <dbReference type="NCBI Taxonomy" id="1882483"/>
    <lineage>
        <taxon>Eukaryota</taxon>
        <taxon>Fungi</taxon>
        <taxon>Dikarya</taxon>
        <taxon>Basidiomycota</taxon>
        <taxon>Ustilaginomycotina</taxon>
        <taxon>Ustilaginomycetes</taxon>
        <taxon>Ustilaginales</taxon>
        <taxon>Anthracoideaceae</taxon>
        <taxon>Testicularia</taxon>
    </lineage>
</organism>
<dbReference type="Pfam" id="PF07859">
    <property type="entry name" value="Abhydrolase_3"/>
    <property type="match status" value="1"/>
</dbReference>
<dbReference type="Gene3D" id="3.40.50.1820">
    <property type="entry name" value="alpha/beta hydrolase"/>
    <property type="match status" value="1"/>
</dbReference>
<dbReference type="SUPFAM" id="SSF53474">
    <property type="entry name" value="alpha/beta-Hydrolases"/>
    <property type="match status" value="1"/>
</dbReference>
<evidence type="ECO:0000313" key="4">
    <source>
        <dbReference type="Proteomes" id="UP000246740"/>
    </source>
</evidence>
<evidence type="ECO:0000313" key="3">
    <source>
        <dbReference type="EMBL" id="PWY96843.1"/>
    </source>
</evidence>
<dbReference type="PANTHER" id="PTHR48081">
    <property type="entry name" value="AB HYDROLASE SUPERFAMILY PROTEIN C4A8.06C"/>
    <property type="match status" value="1"/>
</dbReference>
<dbReference type="InterPro" id="IPR029058">
    <property type="entry name" value="AB_hydrolase_fold"/>
</dbReference>
<dbReference type="STRING" id="1882483.A0A317XEC0"/>
<protein>
    <submittedName>
        <fullName evidence="3">Alpha/beta-hydrolase</fullName>
    </submittedName>
</protein>
<name>A0A317XEC0_9BASI</name>
<dbReference type="EMBL" id="KZ819255">
    <property type="protein sequence ID" value="PWY96843.1"/>
    <property type="molecule type" value="Genomic_DNA"/>
</dbReference>
<dbReference type="InterPro" id="IPR013094">
    <property type="entry name" value="AB_hydrolase_3"/>
</dbReference>
<proteinExistence type="predicted"/>
<dbReference type="AlphaFoldDB" id="A0A317XEC0"/>
<reference evidence="3 4" key="1">
    <citation type="journal article" date="2018" name="Mol. Biol. Evol.">
        <title>Broad Genomic Sampling Reveals a Smut Pathogenic Ancestry of the Fungal Clade Ustilaginomycotina.</title>
        <authorList>
            <person name="Kijpornyongpan T."/>
            <person name="Mondo S.J."/>
            <person name="Barry K."/>
            <person name="Sandor L."/>
            <person name="Lee J."/>
            <person name="Lipzen A."/>
            <person name="Pangilinan J."/>
            <person name="LaButti K."/>
            <person name="Hainaut M."/>
            <person name="Henrissat B."/>
            <person name="Grigoriev I.V."/>
            <person name="Spatafora J.W."/>
            <person name="Aime M.C."/>
        </authorList>
    </citation>
    <scope>NUCLEOTIDE SEQUENCE [LARGE SCALE GENOMIC DNA]</scope>
    <source>
        <strain evidence="3 4">MCA 3645</strain>
    </source>
</reference>
<dbReference type="PANTHER" id="PTHR48081:SF3">
    <property type="entry name" value="ALPHA_BETA HYDROLASE FOLD-3 DOMAIN-CONTAINING PROTEIN"/>
    <property type="match status" value="1"/>
</dbReference>
<gene>
    <name evidence="3" type="ORF">BCV70DRAFT_109737</name>
</gene>
<dbReference type="OrthoDB" id="408631at2759"/>
<keyword evidence="4" id="KW-1185">Reference proteome</keyword>